<dbReference type="GO" id="GO:0004563">
    <property type="term" value="F:beta-N-acetylhexosaminidase activity"/>
    <property type="evidence" value="ECO:0007669"/>
    <property type="project" value="UniProtKB-EC"/>
</dbReference>
<dbReference type="SUPFAM" id="SSF55545">
    <property type="entry name" value="beta-N-acetylhexosaminidase-like domain"/>
    <property type="match status" value="1"/>
</dbReference>
<dbReference type="PANTHER" id="PTHR22600:SF57">
    <property type="entry name" value="BETA-N-ACETYLHEXOSAMINIDASE"/>
    <property type="match status" value="1"/>
</dbReference>
<dbReference type="Gene3D" id="3.30.379.10">
    <property type="entry name" value="Chitobiase/beta-hexosaminidase domain 2-like"/>
    <property type="match status" value="1"/>
</dbReference>
<evidence type="ECO:0000256" key="4">
    <source>
        <dbReference type="ARBA" id="ARBA00022801"/>
    </source>
</evidence>
<evidence type="ECO:0000256" key="1">
    <source>
        <dbReference type="ARBA" id="ARBA00001231"/>
    </source>
</evidence>
<name>A0AA41PUM1_9ACTN</name>
<dbReference type="InterPro" id="IPR029018">
    <property type="entry name" value="Hex-like_dom2"/>
</dbReference>
<evidence type="ECO:0000256" key="2">
    <source>
        <dbReference type="ARBA" id="ARBA00006285"/>
    </source>
</evidence>
<evidence type="ECO:0000259" key="8">
    <source>
        <dbReference type="Pfam" id="PF02838"/>
    </source>
</evidence>
<dbReference type="EMBL" id="JAKFHA010000001">
    <property type="protein sequence ID" value="MCF2526165.1"/>
    <property type="molecule type" value="Genomic_DNA"/>
</dbReference>
<protein>
    <recommendedName>
        <fullName evidence="3">beta-N-acetylhexosaminidase</fullName>
        <ecNumber evidence="3">3.2.1.52</ecNumber>
    </recommendedName>
</protein>
<dbReference type="EC" id="3.2.1.52" evidence="3"/>
<keyword evidence="5" id="KW-0326">Glycosidase</keyword>
<feature type="domain" description="Glycoside hydrolase family 20 catalytic" evidence="7">
    <location>
        <begin position="129"/>
        <end position="294"/>
    </location>
</feature>
<feature type="domain" description="Beta-hexosaminidase bacterial type N-terminal" evidence="8">
    <location>
        <begin position="4"/>
        <end position="125"/>
    </location>
</feature>
<evidence type="ECO:0000256" key="5">
    <source>
        <dbReference type="ARBA" id="ARBA00023295"/>
    </source>
</evidence>
<keyword evidence="10" id="KW-1185">Reference proteome</keyword>
<feature type="domain" description="Glycoside hydrolase family 20 catalytic" evidence="7">
    <location>
        <begin position="301"/>
        <end position="445"/>
    </location>
</feature>
<accession>A0AA41PUM1</accession>
<comment type="similarity">
    <text evidence="2">Belongs to the glycosyl hydrolase 20 family.</text>
</comment>
<evidence type="ECO:0000256" key="6">
    <source>
        <dbReference type="PIRSR" id="PIRSR625705-1"/>
    </source>
</evidence>
<dbReference type="GO" id="GO:0030203">
    <property type="term" value="P:glycosaminoglycan metabolic process"/>
    <property type="evidence" value="ECO:0007669"/>
    <property type="project" value="TreeGrafter"/>
</dbReference>
<dbReference type="Pfam" id="PF02838">
    <property type="entry name" value="Glyco_hydro_20b"/>
    <property type="match status" value="1"/>
</dbReference>
<comment type="caution">
    <text evidence="9">The sequence shown here is derived from an EMBL/GenBank/DDBJ whole genome shotgun (WGS) entry which is preliminary data.</text>
</comment>
<dbReference type="InterPro" id="IPR017853">
    <property type="entry name" value="GH"/>
</dbReference>
<sequence>MTWTLTPDARIATAPGSAAAARTGEILAALLRPATGYPLPVAPYDPAAAPAGIALLLDAAGAEAGELGAEGYRLDVTAAGVTVRAAQPAGLSRGIQTLRQLLPAEIESAQRVDAAWTVPGGSVTDRPRYEYRGMSLDLARHYFTPAEARRFVDHLARYKYNVLHLHLTDDQGWRIEIDGRPELTAIGASTQVGGGPGGFWTQDDLRAVTAYAAERHITVVPEIDMPGHTNAAIVAYPELGCDDRKYEPYTGIEVGFSSLCVESEATYAFLDEVIGQIAALTPGPYLHIGGDEALTLSAERYKVFMDRAQTIVEKHGKRVMAWHQLAGAAPVPGAVLEYWNQGKEDADIVAAAARAGAKVVLAPADHTYLDMAYAAGERLGLKWAGTVDVKQSYTWEPATHLPGLPEESVLGVEAALWGETLTSVADAEYLVFPRLLSVAETAWSPREAKDWPSFEARITEQHPRWDRAGIGYAKR</sequence>
<dbReference type="GO" id="GO:0005975">
    <property type="term" value="P:carbohydrate metabolic process"/>
    <property type="evidence" value="ECO:0007669"/>
    <property type="project" value="InterPro"/>
</dbReference>
<dbReference type="GO" id="GO:0016020">
    <property type="term" value="C:membrane"/>
    <property type="evidence" value="ECO:0007669"/>
    <property type="project" value="TreeGrafter"/>
</dbReference>
<feature type="active site" description="Proton donor" evidence="6">
    <location>
        <position position="292"/>
    </location>
</feature>
<dbReference type="CDD" id="cd06568">
    <property type="entry name" value="GH20_SpHex_like"/>
    <property type="match status" value="1"/>
</dbReference>
<dbReference type="InterPro" id="IPR015883">
    <property type="entry name" value="Glyco_hydro_20_cat"/>
</dbReference>
<organism evidence="9 10">
    <name type="scientific">Yinghuangia soli</name>
    <dbReference type="NCBI Taxonomy" id="2908204"/>
    <lineage>
        <taxon>Bacteria</taxon>
        <taxon>Bacillati</taxon>
        <taxon>Actinomycetota</taxon>
        <taxon>Actinomycetes</taxon>
        <taxon>Kitasatosporales</taxon>
        <taxon>Streptomycetaceae</taxon>
        <taxon>Yinghuangia</taxon>
    </lineage>
</organism>
<dbReference type="Pfam" id="PF00728">
    <property type="entry name" value="Glyco_hydro_20"/>
    <property type="match status" value="2"/>
</dbReference>
<reference evidence="9" key="1">
    <citation type="submission" date="2022-01" db="EMBL/GenBank/DDBJ databases">
        <title>Genome-Based Taxonomic Classification of the Phylum Actinobacteria.</title>
        <authorList>
            <person name="Gao Y."/>
        </authorList>
    </citation>
    <scope>NUCLEOTIDE SEQUENCE</scope>
    <source>
        <strain evidence="9">KLBMP 8922</strain>
    </source>
</reference>
<dbReference type="SUPFAM" id="SSF51445">
    <property type="entry name" value="(Trans)glycosidases"/>
    <property type="match status" value="1"/>
</dbReference>
<dbReference type="InterPro" id="IPR025705">
    <property type="entry name" value="Beta_hexosaminidase_sua/sub"/>
</dbReference>
<evidence type="ECO:0000313" key="10">
    <source>
        <dbReference type="Proteomes" id="UP001165378"/>
    </source>
</evidence>
<comment type="catalytic activity">
    <reaction evidence="1">
        <text>Hydrolysis of terminal non-reducing N-acetyl-D-hexosamine residues in N-acetyl-beta-D-hexosaminides.</text>
        <dbReference type="EC" id="3.2.1.52"/>
    </reaction>
</comment>
<dbReference type="PANTHER" id="PTHR22600">
    <property type="entry name" value="BETA-HEXOSAMINIDASE"/>
    <property type="match status" value="1"/>
</dbReference>
<evidence type="ECO:0000259" key="7">
    <source>
        <dbReference type="Pfam" id="PF00728"/>
    </source>
</evidence>
<dbReference type="AlphaFoldDB" id="A0AA41PUM1"/>
<proteinExistence type="inferred from homology"/>
<gene>
    <name evidence="9" type="ORF">LZ495_02865</name>
</gene>
<dbReference type="InterPro" id="IPR015882">
    <property type="entry name" value="HEX_bac_N"/>
</dbReference>
<dbReference type="Proteomes" id="UP001165378">
    <property type="component" value="Unassembled WGS sequence"/>
</dbReference>
<dbReference type="PRINTS" id="PR00738">
    <property type="entry name" value="GLHYDRLASE20"/>
</dbReference>
<evidence type="ECO:0000256" key="3">
    <source>
        <dbReference type="ARBA" id="ARBA00012663"/>
    </source>
</evidence>
<dbReference type="Gene3D" id="3.20.20.80">
    <property type="entry name" value="Glycosidases"/>
    <property type="match status" value="1"/>
</dbReference>
<evidence type="ECO:0000313" key="9">
    <source>
        <dbReference type="EMBL" id="MCF2526165.1"/>
    </source>
</evidence>
<keyword evidence="4" id="KW-0378">Hydrolase</keyword>